<name>A0A5J4WRR1_9EUKA</name>
<proteinExistence type="predicted"/>
<organism evidence="2 3">
    <name type="scientific">Streblomastix strix</name>
    <dbReference type="NCBI Taxonomy" id="222440"/>
    <lineage>
        <taxon>Eukaryota</taxon>
        <taxon>Metamonada</taxon>
        <taxon>Preaxostyla</taxon>
        <taxon>Oxymonadida</taxon>
        <taxon>Streblomastigidae</taxon>
        <taxon>Streblomastix</taxon>
    </lineage>
</organism>
<evidence type="ECO:0000313" key="3">
    <source>
        <dbReference type="Proteomes" id="UP000324800"/>
    </source>
</evidence>
<dbReference type="AlphaFoldDB" id="A0A5J4WRR1"/>
<feature type="region of interest" description="Disordered" evidence="1">
    <location>
        <begin position="1"/>
        <end position="120"/>
    </location>
</feature>
<evidence type="ECO:0000313" key="2">
    <source>
        <dbReference type="EMBL" id="KAA6397262.1"/>
    </source>
</evidence>
<feature type="compositionally biased region" description="Gly residues" evidence="1">
    <location>
        <begin position="278"/>
        <end position="287"/>
    </location>
</feature>
<accession>A0A5J4WRR1</accession>
<feature type="compositionally biased region" description="Polar residues" evidence="1">
    <location>
        <begin position="71"/>
        <end position="80"/>
    </location>
</feature>
<reference evidence="2 3" key="1">
    <citation type="submission" date="2019-03" db="EMBL/GenBank/DDBJ databases">
        <title>Single cell metagenomics reveals metabolic interactions within the superorganism composed of flagellate Streblomastix strix and complex community of Bacteroidetes bacteria on its surface.</title>
        <authorList>
            <person name="Treitli S.C."/>
            <person name="Kolisko M."/>
            <person name="Husnik F."/>
            <person name="Keeling P."/>
            <person name="Hampl V."/>
        </authorList>
    </citation>
    <scope>NUCLEOTIDE SEQUENCE [LARGE SCALE GENOMIC DNA]</scope>
    <source>
        <strain evidence="2">ST1C</strain>
    </source>
</reference>
<sequence>MAGKGPQNSNITSSDNPLIQKQGPWAQGKNQRLEVGGYQQAGRSGAVDKNSMPFGGGKKAGNSGAVAGRGQESSTYQSPQARAGQSGGGGGGKTSNIESADNPMLANRGKGGWGGLYEPKQVDSRVNQQVISGQVVDGQQQYQQREYQGQQAQYAQQQPINQEQVYQQLDRADNAENLLKYEQSKQQDQNQYGNDEEEDLYQQGQQAGNQSGGAVNTTAQMFKGYVQQGRGQQQQQKYQQFPVGDEIFNPQIRAAGATSTEMEHIEQIQNRARPLGRGAAGAGIGGRGDSKTSNVTSADSPFADYQAGGIHDRNQQMVGGQSYQQQYQQEYQQRSTIPQLREQRAAGATSAEMERIQQIQNQARPSGRGAGAKINAGSGAGRGDSKFSNIESEDSPLSAGKGGYQQQQGRGGQAAKGKGDPRFSNQTIADSPFASGGGW</sequence>
<gene>
    <name evidence="2" type="ORF">EZS28_007216</name>
</gene>
<feature type="compositionally biased region" description="Low complexity" evidence="1">
    <location>
        <begin position="202"/>
        <end position="214"/>
    </location>
</feature>
<evidence type="ECO:0000256" key="1">
    <source>
        <dbReference type="SAM" id="MobiDB-lite"/>
    </source>
</evidence>
<feature type="compositionally biased region" description="Polar residues" evidence="1">
    <location>
        <begin position="184"/>
        <end position="193"/>
    </location>
</feature>
<protein>
    <submittedName>
        <fullName evidence="2">Uncharacterized protein</fullName>
    </submittedName>
</protein>
<feature type="region of interest" description="Disordered" evidence="1">
    <location>
        <begin position="135"/>
        <end position="157"/>
    </location>
</feature>
<feature type="compositionally biased region" description="Low complexity" evidence="1">
    <location>
        <begin position="315"/>
        <end position="333"/>
    </location>
</feature>
<dbReference type="EMBL" id="SNRW01001221">
    <property type="protein sequence ID" value="KAA6397262.1"/>
    <property type="molecule type" value="Genomic_DNA"/>
</dbReference>
<comment type="caution">
    <text evidence="2">The sequence shown here is derived from an EMBL/GenBank/DDBJ whole genome shotgun (WGS) entry which is preliminary data.</text>
</comment>
<feature type="region of interest" description="Disordered" evidence="1">
    <location>
        <begin position="173"/>
        <end position="216"/>
    </location>
</feature>
<feature type="region of interest" description="Disordered" evidence="1">
    <location>
        <begin position="270"/>
        <end position="439"/>
    </location>
</feature>
<dbReference type="Proteomes" id="UP000324800">
    <property type="component" value="Unassembled WGS sequence"/>
</dbReference>
<feature type="compositionally biased region" description="Polar residues" evidence="1">
    <location>
        <begin position="1"/>
        <end position="19"/>
    </location>
</feature>